<dbReference type="GO" id="GO:0004439">
    <property type="term" value="F:phosphatidylinositol-4,5-bisphosphate 5-phosphatase activity"/>
    <property type="evidence" value="ECO:0007669"/>
    <property type="project" value="TreeGrafter"/>
</dbReference>
<dbReference type="Pfam" id="PF22669">
    <property type="entry name" value="Exo_endo_phos2"/>
    <property type="match status" value="2"/>
</dbReference>
<evidence type="ECO:0000313" key="3">
    <source>
        <dbReference type="EMBL" id="KZT06116.1"/>
    </source>
</evidence>
<feature type="compositionally biased region" description="Low complexity" evidence="1">
    <location>
        <begin position="770"/>
        <end position="780"/>
    </location>
</feature>
<gene>
    <name evidence="3" type="ORF">LAESUDRAFT_198725</name>
</gene>
<evidence type="ECO:0000256" key="1">
    <source>
        <dbReference type="SAM" id="MobiDB-lite"/>
    </source>
</evidence>
<dbReference type="STRING" id="1314785.A0A165E2F5"/>
<accession>A0A165E2F5</accession>
<feature type="region of interest" description="Disordered" evidence="1">
    <location>
        <begin position="139"/>
        <end position="194"/>
    </location>
</feature>
<feature type="compositionally biased region" description="Low complexity" evidence="1">
    <location>
        <begin position="489"/>
        <end position="501"/>
    </location>
</feature>
<dbReference type="Proteomes" id="UP000076871">
    <property type="component" value="Unassembled WGS sequence"/>
</dbReference>
<dbReference type="PANTHER" id="PTHR11200">
    <property type="entry name" value="INOSITOL 5-PHOSPHATASE"/>
    <property type="match status" value="1"/>
</dbReference>
<dbReference type="RefSeq" id="XP_040763856.1">
    <property type="nucleotide sequence ID" value="XM_040901549.1"/>
</dbReference>
<proteinExistence type="predicted"/>
<feature type="compositionally biased region" description="Basic residues" evidence="1">
    <location>
        <begin position="456"/>
        <end position="470"/>
    </location>
</feature>
<feature type="compositionally biased region" description="Polar residues" evidence="1">
    <location>
        <begin position="512"/>
        <end position="530"/>
    </location>
</feature>
<dbReference type="Gene3D" id="3.60.10.10">
    <property type="entry name" value="Endonuclease/exonuclease/phosphatase"/>
    <property type="match status" value="2"/>
</dbReference>
<name>A0A165E2F5_9APHY</name>
<organism evidence="3 4">
    <name type="scientific">Laetiporus sulphureus 93-53</name>
    <dbReference type="NCBI Taxonomy" id="1314785"/>
    <lineage>
        <taxon>Eukaryota</taxon>
        <taxon>Fungi</taxon>
        <taxon>Dikarya</taxon>
        <taxon>Basidiomycota</taxon>
        <taxon>Agaricomycotina</taxon>
        <taxon>Agaricomycetes</taxon>
        <taxon>Polyporales</taxon>
        <taxon>Laetiporus</taxon>
    </lineage>
</organism>
<dbReference type="OrthoDB" id="405996at2759"/>
<dbReference type="SUPFAM" id="SSF56219">
    <property type="entry name" value="DNase I-like"/>
    <property type="match status" value="1"/>
</dbReference>
<feature type="region of interest" description="Disordered" evidence="1">
    <location>
        <begin position="456"/>
        <end position="542"/>
    </location>
</feature>
<evidence type="ECO:0000259" key="2">
    <source>
        <dbReference type="SMART" id="SM00128"/>
    </source>
</evidence>
<dbReference type="PANTHER" id="PTHR11200:SF275">
    <property type="entry name" value="LD06095P"/>
    <property type="match status" value="1"/>
</dbReference>
<feature type="domain" description="Inositol polyphosphate-related phosphatase" evidence="2">
    <location>
        <begin position="221"/>
        <end position="495"/>
    </location>
</feature>
<dbReference type="InterPro" id="IPR046985">
    <property type="entry name" value="IP5"/>
</dbReference>
<dbReference type="InterPro" id="IPR036691">
    <property type="entry name" value="Endo/exonu/phosph_ase_sf"/>
</dbReference>
<dbReference type="InParanoid" id="A0A165E2F5"/>
<dbReference type="GeneID" id="63818581"/>
<feature type="compositionally biased region" description="Basic and acidic residues" evidence="1">
    <location>
        <begin position="475"/>
        <end position="488"/>
    </location>
</feature>
<dbReference type="SMART" id="SM00128">
    <property type="entry name" value="IPPc"/>
    <property type="match status" value="1"/>
</dbReference>
<dbReference type="GO" id="GO:0046856">
    <property type="term" value="P:phosphatidylinositol dephosphorylation"/>
    <property type="evidence" value="ECO:0007669"/>
    <property type="project" value="InterPro"/>
</dbReference>
<dbReference type="EMBL" id="KV427626">
    <property type="protein sequence ID" value="KZT06116.1"/>
    <property type="molecule type" value="Genomic_DNA"/>
</dbReference>
<feature type="region of interest" description="Disordered" evidence="1">
    <location>
        <begin position="770"/>
        <end position="793"/>
    </location>
</feature>
<dbReference type="AlphaFoldDB" id="A0A165E2F5"/>
<feature type="compositionally biased region" description="Basic and acidic residues" evidence="1">
    <location>
        <begin position="139"/>
        <end position="184"/>
    </location>
</feature>
<sequence>MPPGATISSPAAHPARSGQSNISMRLHALFPAMNAEPSVIQSASSPPSAFPSAAEASEGLFLKVRILTWNMHDSLPKGDLSELLGTVPPYVPAVEILADPSGIPVFPADAKHPYHIVIIAGQECPSASGMPMALGAGFKLKDKEREKRNDKDGSKHPPHTEVDDMHQIHANAREHAQGSMHSEDPSSSDKANRADDVLVSQDPAKLRRKSHSHHHTIHRAQPWSSMLDEWYCNRAVPTRSISSLPDMDIDLPEHIARGSDTGSIGMDIIEARRNAGPYELLTKERMMGLYLAIYIHHDVRPLVKGTSKSVVTAGLIGGRVGNKGAVAISINVAGTTLLFVNAHLAAHEGRNDHRIADLAKIKAELSVDDYLSPDDERIMAEDITDRFDHTFIFGDLNFRLDVTRLHADWLLSRKEYDKALAFDQLRQTMAEGLAFVGFKEAPIAFPPTFKYDVARRSKRTHSAKSSRTHSKSSLYHHDDHLPRDHEADAGYSTGAGASAGEGTHEHDGDSYSALSSTRASVRSQHSTQSVLPGRRSGDSHSSWAAKVAVTDAKHKLWTANAAHRLKEKCLALLSASHTQSSHRIPRKHSHSSKRRSVATIQNIDHHHGRAHGDLPATPRRSDVEAHKATLRMNMSTPELVGRRSADDAGSENAVYDSSHKKRVPSWCDRILWKSTIHEEPEPEETPLQTARSRMTSFWHSISPVRSRKESSSSTLSAILPFSATTANTLRSPTATDGQILSAVPNELPLRRTSRPRSVEALPKVRLVRTSMTSTETSGGRTSEDGDGHRRASTSVPLIQSKTLPPIASGYRLPDQFIASPIESPVSPPVVSPIPFSSRLRDFLPFFHRQGSTDSQWTHEPHRAVHHKPGDVVCLEYRSLNDLEMRRLRGRSDHRPVIGSYAIYI</sequence>
<keyword evidence="4" id="KW-1185">Reference proteome</keyword>
<protein>
    <submittedName>
        <fullName evidence="3">DNase I-like protein</fullName>
    </submittedName>
</protein>
<dbReference type="InterPro" id="IPR000300">
    <property type="entry name" value="IPPc"/>
</dbReference>
<evidence type="ECO:0000313" key="4">
    <source>
        <dbReference type="Proteomes" id="UP000076871"/>
    </source>
</evidence>
<reference evidence="3 4" key="1">
    <citation type="journal article" date="2016" name="Mol. Biol. Evol.">
        <title>Comparative Genomics of Early-Diverging Mushroom-Forming Fungi Provides Insights into the Origins of Lignocellulose Decay Capabilities.</title>
        <authorList>
            <person name="Nagy L.G."/>
            <person name="Riley R."/>
            <person name="Tritt A."/>
            <person name="Adam C."/>
            <person name="Daum C."/>
            <person name="Floudas D."/>
            <person name="Sun H."/>
            <person name="Yadav J.S."/>
            <person name="Pangilinan J."/>
            <person name="Larsson K.H."/>
            <person name="Matsuura K."/>
            <person name="Barry K."/>
            <person name="Labutti K."/>
            <person name="Kuo R."/>
            <person name="Ohm R.A."/>
            <person name="Bhattacharya S.S."/>
            <person name="Shirouzu T."/>
            <person name="Yoshinaga Y."/>
            <person name="Martin F.M."/>
            <person name="Grigoriev I.V."/>
            <person name="Hibbett D.S."/>
        </authorList>
    </citation>
    <scope>NUCLEOTIDE SEQUENCE [LARGE SCALE GENOMIC DNA]</scope>
    <source>
        <strain evidence="3 4">93-53</strain>
    </source>
</reference>